<name>A0A8J6IVT9_9FIRM</name>
<dbReference type="CDD" id="cd18539">
    <property type="entry name" value="SRP_G"/>
    <property type="match status" value="1"/>
</dbReference>
<evidence type="ECO:0000256" key="5">
    <source>
        <dbReference type="ARBA" id="ARBA00023134"/>
    </source>
</evidence>
<dbReference type="InterPro" id="IPR027417">
    <property type="entry name" value="P-loop_NTPase"/>
</dbReference>
<keyword evidence="6 9" id="KW-0733">Signal recognition particle</keyword>
<dbReference type="PANTHER" id="PTHR11564">
    <property type="entry name" value="SIGNAL RECOGNITION PARTICLE 54K PROTEIN SRP54"/>
    <property type="match status" value="1"/>
</dbReference>
<evidence type="ECO:0000256" key="3">
    <source>
        <dbReference type="ARBA" id="ARBA00022801"/>
    </source>
</evidence>
<evidence type="ECO:0000259" key="10">
    <source>
        <dbReference type="PROSITE" id="PS00300"/>
    </source>
</evidence>
<dbReference type="SUPFAM" id="SSF52540">
    <property type="entry name" value="P-loop containing nucleoside triphosphate hydrolases"/>
    <property type="match status" value="1"/>
</dbReference>
<feature type="domain" description="SRP54-type proteins GTP-binding" evidence="10">
    <location>
        <begin position="268"/>
        <end position="281"/>
    </location>
</feature>
<keyword evidence="7 9" id="KW-0687">Ribonucleoprotein</keyword>
<dbReference type="GO" id="GO:0006614">
    <property type="term" value="P:SRP-dependent cotranslational protein targeting to membrane"/>
    <property type="evidence" value="ECO:0007669"/>
    <property type="project" value="InterPro"/>
</dbReference>
<dbReference type="InterPro" id="IPR004780">
    <property type="entry name" value="SRP"/>
</dbReference>
<evidence type="ECO:0000256" key="8">
    <source>
        <dbReference type="ARBA" id="ARBA00048027"/>
    </source>
</evidence>
<dbReference type="GO" id="GO:0008312">
    <property type="term" value="F:7S RNA binding"/>
    <property type="evidence" value="ECO:0007669"/>
    <property type="project" value="InterPro"/>
</dbReference>
<reference evidence="11" key="1">
    <citation type="submission" date="2020-08" db="EMBL/GenBank/DDBJ databases">
        <title>Genome public.</title>
        <authorList>
            <person name="Liu C."/>
            <person name="Sun Q."/>
        </authorList>
    </citation>
    <scope>NUCLEOTIDE SEQUENCE</scope>
    <source>
        <strain evidence="11">BX5</strain>
    </source>
</reference>
<dbReference type="GO" id="GO:0003924">
    <property type="term" value="F:GTPase activity"/>
    <property type="evidence" value="ECO:0007669"/>
    <property type="project" value="UniProtKB-UniRule"/>
</dbReference>
<evidence type="ECO:0000313" key="11">
    <source>
        <dbReference type="EMBL" id="MBC5716419.1"/>
    </source>
</evidence>
<dbReference type="Gene3D" id="1.20.120.140">
    <property type="entry name" value="Signal recognition particle SRP54, nucleotide-binding domain"/>
    <property type="match status" value="1"/>
</dbReference>
<dbReference type="RefSeq" id="WP_147564047.1">
    <property type="nucleotide sequence ID" value="NZ_JACOPN010000002.1"/>
</dbReference>
<dbReference type="InterPro" id="IPR000897">
    <property type="entry name" value="SRP54_GTPase_dom"/>
</dbReference>
<dbReference type="GO" id="GO:0048500">
    <property type="term" value="C:signal recognition particle"/>
    <property type="evidence" value="ECO:0007669"/>
    <property type="project" value="UniProtKB-UniRule"/>
</dbReference>
<dbReference type="EC" id="3.6.5.4" evidence="9"/>
<keyword evidence="4 9" id="KW-0694">RNA-binding</keyword>
<dbReference type="InterPro" id="IPR042101">
    <property type="entry name" value="SRP54_N_sf"/>
</dbReference>
<protein>
    <recommendedName>
        <fullName evidence="9">Signal recognition particle protein</fullName>
        <ecNumber evidence="9">3.6.5.4</ecNumber>
    </recommendedName>
    <alternativeName>
        <fullName evidence="9">Fifty-four homolog</fullName>
    </alternativeName>
</protein>
<dbReference type="Gene3D" id="1.10.260.30">
    <property type="entry name" value="Signal recognition particle, SRP54 subunit, M-domain"/>
    <property type="match status" value="1"/>
</dbReference>
<keyword evidence="12" id="KW-1185">Reference proteome</keyword>
<dbReference type="NCBIfam" id="TIGR00959">
    <property type="entry name" value="ffh"/>
    <property type="match status" value="1"/>
</dbReference>
<dbReference type="Gene3D" id="3.40.50.300">
    <property type="entry name" value="P-loop containing nucleotide triphosphate hydrolases"/>
    <property type="match status" value="1"/>
</dbReference>
<dbReference type="FunFam" id="3.40.50.300:FF:000022">
    <property type="entry name" value="Signal recognition particle 54 kDa subunit"/>
    <property type="match status" value="1"/>
</dbReference>
<dbReference type="InterPro" id="IPR004125">
    <property type="entry name" value="Signal_recog_particle_SRP54_M"/>
</dbReference>
<dbReference type="InterPro" id="IPR036891">
    <property type="entry name" value="Signal_recog_part_SRP54_M_sf"/>
</dbReference>
<organism evidence="11 12">
    <name type="scientific">Flintibacter faecis</name>
    <dbReference type="NCBI Taxonomy" id="2763047"/>
    <lineage>
        <taxon>Bacteria</taxon>
        <taxon>Bacillati</taxon>
        <taxon>Bacillota</taxon>
        <taxon>Clostridia</taxon>
        <taxon>Eubacteriales</taxon>
        <taxon>Flintibacter</taxon>
    </lineage>
</organism>
<dbReference type="PROSITE" id="PS00300">
    <property type="entry name" value="SRP54"/>
    <property type="match status" value="1"/>
</dbReference>
<feature type="binding site" evidence="9">
    <location>
        <begin position="247"/>
        <end position="250"/>
    </location>
    <ligand>
        <name>GTP</name>
        <dbReference type="ChEBI" id="CHEBI:37565"/>
    </ligand>
</feature>
<evidence type="ECO:0000256" key="7">
    <source>
        <dbReference type="ARBA" id="ARBA00023274"/>
    </source>
</evidence>
<evidence type="ECO:0000256" key="6">
    <source>
        <dbReference type="ARBA" id="ARBA00023135"/>
    </source>
</evidence>
<feature type="binding site" evidence="9">
    <location>
        <begin position="189"/>
        <end position="193"/>
    </location>
    <ligand>
        <name>GTP</name>
        <dbReference type="ChEBI" id="CHEBI:37565"/>
    </ligand>
</feature>
<dbReference type="SUPFAM" id="SSF47446">
    <property type="entry name" value="Signal peptide-binding domain"/>
    <property type="match status" value="1"/>
</dbReference>
<gene>
    <name evidence="9 11" type="primary">ffh</name>
    <name evidence="11" type="ORF">H8S55_03620</name>
</gene>
<proteinExistence type="inferred from homology"/>
<dbReference type="EMBL" id="JACOPN010000002">
    <property type="protein sequence ID" value="MBC5716419.1"/>
    <property type="molecule type" value="Genomic_DNA"/>
</dbReference>
<dbReference type="PANTHER" id="PTHR11564:SF5">
    <property type="entry name" value="SIGNAL RECOGNITION PARTICLE SUBUNIT SRP54"/>
    <property type="match status" value="1"/>
</dbReference>
<dbReference type="InterPro" id="IPR022941">
    <property type="entry name" value="SRP54"/>
</dbReference>
<comment type="domain">
    <text evidence="9">Composed of three domains: the N-terminal N domain, which is responsible for interactions with the ribosome, the central G domain, which binds GTP, and the C-terminal M domain, which binds the RNA and the signal sequence of the RNC.</text>
</comment>
<comment type="caution">
    <text evidence="11">The sequence shown here is derived from an EMBL/GenBank/DDBJ whole genome shotgun (WGS) entry which is preliminary data.</text>
</comment>
<evidence type="ECO:0000256" key="2">
    <source>
        <dbReference type="ARBA" id="ARBA00022741"/>
    </source>
</evidence>
<feature type="binding site" evidence="9">
    <location>
        <begin position="108"/>
        <end position="115"/>
    </location>
    <ligand>
        <name>GTP</name>
        <dbReference type="ChEBI" id="CHEBI:37565"/>
    </ligand>
</feature>
<dbReference type="InterPro" id="IPR013822">
    <property type="entry name" value="Signal_recog_particl_SRP54_hlx"/>
</dbReference>
<comment type="subunit">
    <text evidence="9">Part of the signal recognition particle protein translocation system, which is composed of SRP and FtsY.</text>
</comment>
<keyword evidence="3 9" id="KW-0378">Hydrolase</keyword>
<dbReference type="AlphaFoldDB" id="A0A8J6IVT9"/>
<dbReference type="Pfam" id="PF02881">
    <property type="entry name" value="SRP54_N"/>
    <property type="match status" value="1"/>
</dbReference>
<evidence type="ECO:0000256" key="9">
    <source>
        <dbReference type="HAMAP-Rule" id="MF_00306"/>
    </source>
</evidence>
<comment type="catalytic activity">
    <reaction evidence="8 9">
        <text>GTP + H2O = GDP + phosphate + H(+)</text>
        <dbReference type="Rhea" id="RHEA:19669"/>
        <dbReference type="ChEBI" id="CHEBI:15377"/>
        <dbReference type="ChEBI" id="CHEBI:15378"/>
        <dbReference type="ChEBI" id="CHEBI:37565"/>
        <dbReference type="ChEBI" id="CHEBI:43474"/>
        <dbReference type="ChEBI" id="CHEBI:58189"/>
        <dbReference type="EC" id="3.6.5.4"/>
    </reaction>
</comment>
<keyword evidence="2 9" id="KW-0547">Nucleotide-binding</keyword>
<dbReference type="GO" id="GO:0005525">
    <property type="term" value="F:GTP binding"/>
    <property type="evidence" value="ECO:0007669"/>
    <property type="project" value="UniProtKB-UniRule"/>
</dbReference>
<dbReference type="SMART" id="SM00382">
    <property type="entry name" value="AAA"/>
    <property type="match status" value="1"/>
</dbReference>
<evidence type="ECO:0000313" key="12">
    <source>
        <dbReference type="Proteomes" id="UP000602260"/>
    </source>
</evidence>
<dbReference type="Pfam" id="PF00448">
    <property type="entry name" value="SRP54"/>
    <property type="match status" value="1"/>
</dbReference>
<keyword evidence="9" id="KW-0963">Cytoplasm</keyword>
<dbReference type="Pfam" id="PF02978">
    <property type="entry name" value="SRP_SPB"/>
    <property type="match status" value="1"/>
</dbReference>
<keyword evidence="5 9" id="KW-0342">GTP-binding</keyword>
<dbReference type="SMART" id="SM00963">
    <property type="entry name" value="SRP54_N"/>
    <property type="match status" value="1"/>
</dbReference>
<dbReference type="HAMAP" id="MF_00306">
    <property type="entry name" value="SRP54"/>
    <property type="match status" value="1"/>
</dbReference>
<comment type="similarity">
    <text evidence="1 9">Belongs to the GTP-binding SRP family. SRP54 subfamily.</text>
</comment>
<dbReference type="SMART" id="SM00962">
    <property type="entry name" value="SRP54"/>
    <property type="match status" value="1"/>
</dbReference>
<comment type="subcellular location">
    <subcellularLocation>
        <location evidence="9">Cytoplasm</location>
    </subcellularLocation>
    <text evidence="9">The SRP-RNC complex is targeted to the cytoplasmic membrane.</text>
</comment>
<accession>A0A8J6IVT9</accession>
<dbReference type="InterPro" id="IPR003593">
    <property type="entry name" value="AAA+_ATPase"/>
</dbReference>
<sequence>MAFEGLTEKLAAAFKKLRGKGRLSEADVKEAMREIRLALLEADVSYKVVKQFIAQVTEKAVGADVLEALSPAQMIVKIVNQELTELMGGTSAKLTIAPKPPTVVMMVGLQGAGKTTNGAKLAGMMKKQGKRPLLAACDVYRPAAIKQLEVVGEQLDVPVFQMGQIDPVDIAKAAVAHAEKHGNDMVFLDTAGRLHVDEALMDELKAIKAAVDPTEILLVVDAMIGQDAVNAAKAFDDALDINGVMLTKLDGDARGGAALSIKAVTGKPIKFVGTGEKLDQIEVFHPDRMASRILGMGDMLSLIEKAEQSFDEKKAMELQEKLRKNKFTLTDFYEQMAQLKKMGSLSDIIGMIPGIKASDVEGVGVDDGMLRQMEAIILSMTPYERENPNVLNSNRKKRIAAGSGTQVVDVNRLLKQFDMLQTMTKQFSGGKMPRNMRKMMKKGGKGGMGGLGGMMPGMGGGKFPGLPF</sequence>
<evidence type="ECO:0000256" key="4">
    <source>
        <dbReference type="ARBA" id="ARBA00022884"/>
    </source>
</evidence>
<dbReference type="Proteomes" id="UP000602260">
    <property type="component" value="Unassembled WGS sequence"/>
</dbReference>
<comment type="function">
    <text evidence="9">Involved in targeting and insertion of nascent membrane proteins into the cytoplasmic membrane. Binds to the hydrophobic signal sequence of the ribosome-nascent chain (RNC) as it emerges from the ribosomes. The SRP-RNC complex is then targeted to the cytoplasmic membrane where it interacts with the SRP receptor FtsY.</text>
</comment>
<evidence type="ECO:0000256" key="1">
    <source>
        <dbReference type="ARBA" id="ARBA00005450"/>
    </source>
</evidence>